<organism evidence="2">
    <name type="scientific">Cotesia sesamiae Kitale bracovirus</name>
    <dbReference type="NCBI Taxonomy" id="452648"/>
    <lineage>
        <taxon>Viruses</taxon>
        <taxon>Viruses incertae sedis</taxon>
        <taxon>Polydnaviriformidae</taxon>
        <taxon>Bracoviriform</taxon>
        <taxon>Cotesia sesamiae bracovirus</taxon>
    </lineage>
</organism>
<feature type="region of interest" description="Disordered" evidence="1">
    <location>
        <begin position="45"/>
        <end position="86"/>
    </location>
</feature>
<proteinExistence type="predicted"/>
<dbReference type="EMBL" id="HF562914">
    <property type="protein sequence ID" value="CCQ19175.1"/>
    <property type="molecule type" value="Genomic_DNA"/>
</dbReference>
<sequence length="165" mass="18706">MVFKKSVLILQAAIVGVTWVQVFSEHRGEFHRPLQFSDSTIQNDNDIESHRITAPRTPRVYESNDVTTAAPTKDELSEATPTHSGRKPKVKLNVAASLELIYDVYETNDKVKNIWASQSTLERSHLLNLRQTFCNVVTNVYMPLDEQVIQDVLNVICSPLRLANE</sequence>
<name>S0DKW1_9VIRU</name>
<accession>S0DKW1</accession>
<gene>
    <name evidence="2" type="primary">CskBV_13.6</name>
    <name evidence="2" type="ORF">CSKBV_13.6</name>
</gene>
<evidence type="ECO:0000313" key="2">
    <source>
        <dbReference type="EMBL" id="CCQ19175.1"/>
    </source>
</evidence>
<evidence type="ECO:0000256" key="1">
    <source>
        <dbReference type="SAM" id="MobiDB-lite"/>
    </source>
</evidence>
<protein>
    <submittedName>
        <fullName evidence="2">Uncharacterized protein</fullName>
    </submittedName>
</protein>
<reference evidence="2" key="1">
    <citation type="journal article" date="2013" name="PLoS ONE">
        <title>Adaptive selection on bracovirus genomes drives the specialization of cotesia parasitoid wasps.</title>
        <authorList>
            <person name="Jancek S."/>
            <person name="Bezier A."/>
            <person name="Gayral P."/>
            <person name="Paillusson C."/>
            <person name="Kaiser L."/>
            <person name="Dupas S."/>
            <person name="Le Ru B.P."/>
            <person name="Barbe V."/>
            <person name="Periquet G."/>
            <person name="Drezen J.-M."/>
            <person name="Herniou E.A."/>
        </authorList>
    </citation>
    <scope>NUCLEOTIDE SEQUENCE</scope>
    <source>
        <strain evidence="2">Kitale</strain>
    </source>
</reference>